<evidence type="ECO:0000256" key="7">
    <source>
        <dbReference type="ARBA" id="ARBA00007490"/>
    </source>
</evidence>
<dbReference type="GO" id="GO:0008820">
    <property type="term" value="F:cobinamide phosphate guanylyltransferase activity"/>
    <property type="evidence" value="ECO:0007669"/>
    <property type="project" value="UniProtKB-EC"/>
</dbReference>
<dbReference type="GO" id="GO:0043752">
    <property type="term" value="F:adenosylcobinamide kinase activity"/>
    <property type="evidence" value="ECO:0007669"/>
    <property type="project" value="UniProtKB-EC"/>
</dbReference>
<accession>A0ABT7HGD5</accession>
<evidence type="ECO:0000256" key="3">
    <source>
        <dbReference type="ARBA" id="ARBA00001522"/>
    </source>
</evidence>
<dbReference type="RefSeq" id="WP_285368506.1">
    <property type="nucleotide sequence ID" value="NZ_JASSQD010000002.1"/>
</dbReference>
<dbReference type="CDD" id="cd00544">
    <property type="entry name" value="CobU"/>
    <property type="match status" value="1"/>
</dbReference>
<dbReference type="EMBL" id="JASSQD010000002">
    <property type="protein sequence ID" value="MDK9558591.1"/>
    <property type="molecule type" value="Genomic_DNA"/>
</dbReference>
<dbReference type="InterPro" id="IPR027417">
    <property type="entry name" value="P-loop_NTPase"/>
</dbReference>
<dbReference type="PIRSF" id="PIRSF006135">
    <property type="entry name" value="CobU"/>
    <property type="match status" value="1"/>
</dbReference>
<keyword evidence="12 14" id="KW-0067">ATP-binding</keyword>
<dbReference type="SUPFAM" id="SSF52540">
    <property type="entry name" value="P-loop containing nucleoside triphosphate hydrolases"/>
    <property type="match status" value="1"/>
</dbReference>
<comment type="catalytic activity">
    <reaction evidence="3">
        <text>adenosylcob(III)inamide + GTP = adenosylcob(III)inamide phosphate + GDP + H(+)</text>
        <dbReference type="Rhea" id="RHEA:15765"/>
        <dbReference type="ChEBI" id="CHEBI:2480"/>
        <dbReference type="ChEBI" id="CHEBI:15378"/>
        <dbReference type="ChEBI" id="CHEBI:37565"/>
        <dbReference type="ChEBI" id="CHEBI:58189"/>
        <dbReference type="ChEBI" id="CHEBI:58502"/>
        <dbReference type="EC" id="2.7.1.156"/>
    </reaction>
</comment>
<evidence type="ECO:0000256" key="1">
    <source>
        <dbReference type="ARBA" id="ARBA00000312"/>
    </source>
</evidence>
<comment type="pathway">
    <text evidence="6 14">Cofactor biosynthesis; adenosylcobalamin biosynthesis; adenosylcobalamin from cob(II)yrinate a,c-diamide: step 5/7.</text>
</comment>
<keyword evidence="13 14" id="KW-0342">GTP-binding</keyword>
<evidence type="ECO:0000256" key="8">
    <source>
        <dbReference type="ARBA" id="ARBA00022573"/>
    </source>
</evidence>
<dbReference type="PANTHER" id="PTHR34848">
    <property type="match status" value="1"/>
</dbReference>
<evidence type="ECO:0000256" key="11">
    <source>
        <dbReference type="ARBA" id="ARBA00022777"/>
    </source>
</evidence>
<keyword evidence="16" id="KW-1185">Reference proteome</keyword>
<evidence type="ECO:0000256" key="13">
    <source>
        <dbReference type="ARBA" id="ARBA00023134"/>
    </source>
</evidence>
<comment type="catalytic activity">
    <reaction evidence="1 14">
        <text>adenosylcob(III)inamide + ATP = adenosylcob(III)inamide phosphate + ADP + H(+)</text>
        <dbReference type="Rhea" id="RHEA:15769"/>
        <dbReference type="ChEBI" id="CHEBI:2480"/>
        <dbReference type="ChEBI" id="CHEBI:15378"/>
        <dbReference type="ChEBI" id="CHEBI:30616"/>
        <dbReference type="ChEBI" id="CHEBI:58502"/>
        <dbReference type="ChEBI" id="CHEBI:456216"/>
        <dbReference type="EC" id="2.7.1.156"/>
    </reaction>
</comment>
<comment type="similarity">
    <text evidence="7 14">Belongs to the CobU/CobP family.</text>
</comment>
<evidence type="ECO:0000313" key="15">
    <source>
        <dbReference type="EMBL" id="MDK9558591.1"/>
    </source>
</evidence>
<dbReference type="Gene3D" id="3.40.50.300">
    <property type="entry name" value="P-loop containing nucleotide triphosphate hydrolases"/>
    <property type="match status" value="1"/>
</dbReference>
<proteinExistence type="inferred from homology"/>
<organism evidence="15 16">
    <name type="scientific">Marinobacter albus</name>
    <dbReference type="NCBI Taxonomy" id="3030833"/>
    <lineage>
        <taxon>Bacteria</taxon>
        <taxon>Pseudomonadati</taxon>
        <taxon>Pseudomonadota</taxon>
        <taxon>Gammaproteobacteria</taxon>
        <taxon>Pseudomonadales</taxon>
        <taxon>Marinobacteraceae</taxon>
        <taxon>Marinobacter</taxon>
    </lineage>
</organism>
<protein>
    <recommendedName>
        <fullName evidence="14">Bifunctional adenosylcobalamin biosynthesis protein</fullName>
        <ecNumber evidence="14">2.7.1.156</ecNumber>
        <ecNumber evidence="14">2.7.7.62</ecNumber>
    </recommendedName>
</protein>
<name>A0ABT7HGD5_9GAMM</name>
<dbReference type="Proteomes" id="UP001223547">
    <property type="component" value="Unassembled WGS sequence"/>
</dbReference>
<dbReference type="InterPro" id="IPR003203">
    <property type="entry name" value="CobU/CobP"/>
</dbReference>
<sequence>MNTGTQATDHTLVLGGIRSGKTALAETVATAWDRVTYVATATAGDDEMAARIDRHRAGRPGHWGLIEEPLHLGEVLQAQARSTHPPGLLIDCMSLWVSNLMFAGEEVFAAERARFLNSLANYPGPVAIVSNEVGLGTIGMDPLTRRFADELGWLNQALAARCHRVVLSLAGLPQILKGSGF</sequence>
<dbReference type="Pfam" id="PF02283">
    <property type="entry name" value="CobU"/>
    <property type="match status" value="1"/>
</dbReference>
<reference evidence="15 16" key="1">
    <citation type="submission" date="2023-05" db="EMBL/GenBank/DDBJ databases">
        <title>Marinobacter albus sp. nov., a marine bacterium isolated from sand in a coastal intertidal zone of huludao.</title>
        <authorList>
            <person name="Deng T."/>
        </authorList>
    </citation>
    <scope>NUCLEOTIDE SEQUENCE [LARGE SCALE GENOMIC DNA]</scope>
    <source>
        <strain evidence="15 16">M216</strain>
    </source>
</reference>
<keyword evidence="10 14" id="KW-0547">Nucleotide-binding</keyword>
<evidence type="ECO:0000256" key="12">
    <source>
        <dbReference type="ARBA" id="ARBA00022840"/>
    </source>
</evidence>
<evidence type="ECO:0000256" key="10">
    <source>
        <dbReference type="ARBA" id="ARBA00022741"/>
    </source>
</evidence>
<keyword evidence="8 14" id="KW-0169">Cobalamin biosynthesis</keyword>
<comment type="pathway">
    <text evidence="5 14">Cofactor biosynthesis; adenosylcobalamin biosynthesis; adenosylcobalamin from cob(II)yrinate a,c-diamide: step 6/7.</text>
</comment>
<keyword evidence="11 14" id="KW-0418">Kinase</keyword>
<dbReference type="EC" id="2.7.7.62" evidence="14"/>
<evidence type="ECO:0000313" key="16">
    <source>
        <dbReference type="Proteomes" id="UP001223547"/>
    </source>
</evidence>
<dbReference type="EC" id="2.7.1.156" evidence="14"/>
<evidence type="ECO:0000256" key="14">
    <source>
        <dbReference type="PIRNR" id="PIRNR006135"/>
    </source>
</evidence>
<evidence type="ECO:0000256" key="4">
    <source>
        <dbReference type="ARBA" id="ARBA00003889"/>
    </source>
</evidence>
<dbReference type="PANTHER" id="PTHR34848:SF1">
    <property type="entry name" value="BIFUNCTIONAL ADENOSYLCOBALAMIN BIOSYNTHESIS PROTEIN COBU"/>
    <property type="match status" value="1"/>
</dbReference>
<comment type="function">
    <text evidence="4 14">Catalyzes ATP-dependent phosphorylation of adenosylcobinamide and addition of GMP to adenosylcobinamide phosphate.</text>
</comment>
<evidence type="ECO:0000256" key="5">
    <source>
        <dbReference type="ARBA" id="ARBA00004692"/>
    </source>
</evidence>
<comment type="catalytic activity">
    <reaction evidence="2 14">
        <text>adenosylcob(III)inamide phosphate + GTP + H(+) = adenosylcob(III)inamide-GDP + diphosphate</text>
        <dbReference type="Rhea" id="RHEA:22712"/>
        <dbReference type="ChEBI" id="CHEBI:15378"/>
        <dbReference type="ChEBI" id="CHEBI:33019"/>
        <dbReference type="ChEBI" id="CHEBI:37565"/>
        <dbReference type="ChEBI" id="CHEBI:58502"/>
        <dbReference type="ChEBI" id="CHEBI:60487"/>
        <dbReference type="EC" id="2.7.7.62"/>
    </reaction>
</comment>
<dbReference type="NCBIfam" id="NF004469">
    <property type="entry name" value="PRK05800.1"/>
    <property type="match status" value="1"/>
</dbReference>
<evidence type="ECO:0000256" key="2">
    <source>
        <dbReference type="ARBA" id="ARBA00000711"/>
    </source>
</evidence>
<comment type="caution">
    <text evidence="15">The sequence shown here is derived from an EMBL/GenBank/DDBJ whole genome shotgun (WGS) entry which is preliminary data.</text>
</comment>
<keyword evidence="15" id="KW-0548">Nucleotidyltransferase</keyword>
<evidence type="ECO:0000256" key="6">
    <source>
        <dbReference type="ARBA" id="ARBA00005159"/>
    </source>
</evidence>
<keyword evidence="9 14" id="KW-0808">Transferase</keyword>
<gene>
    <name evidence="15" type="primary">cobU</name>
    <name evidence="15" type="ORF">QQF73_13235</name>
</gene>
<evidence type="ECO:0000256" key="9">
    <source>
        <dbReference type="ARBA" id="ARBA00022679"/>
    </source>
</evidence>